<organism evidence="5 6">
    <name type="scientific">Maioricimonas rarisocia</name>
    <dbReference type="NCBI Taxonomy" id="2528026"/>
    <lineage>
        <taxon>Bacteria</taxon>
        <taxon>Pseudomonadati</taxon>
        <taxon>Planctomycetota</taxon>
        <taxon>Planctomycetia</taxon>
        <taxon>Planctomycetales</taxon>
        <taxon>Planctomycetaceae</taxon>
        <taxon>Maioricimonas</taxon>
    </lineage>
</organism>
<evidence type="ECO:0000256" key="2">
    <source>
        <dbReference type="ARBA" id="ARBA00022801"/>
    </source>
</evidence>
<proteinExistence type="inferred from homology"/>
<feature type="active site" description="Proton acceptor" evidence="4">
    <location>
        <position position="96"/>
    </location>
</feature>
<comment type="function">
    <text evidence="4">Nucleoside triphosphate pyrophosphatase that hydrolyzes dTTP and UTP. May have a dual role in cell division arrest and in preventing the incorporation of modified nucleotides into cellular nucleic acids.</text>
</comment>
<feature type="site" description="Important for substrate specificity" evidence="4">
    <location>
        <position position="191"/>
    </location>
</feature>
<dbReference type="InterPro" id="IPR003697">
    <property type="entry name" value="Maf-like"/>
</dbReference>
<sequence>MVSPMTRPAPMIVLGSRSPRRRELLEYLVSPERVAVRPPRSHEEPGFEGLTTLEQIEERLLEIAELKMEDVADQLCTGNTEACCLVDDWGAILTADTVIVATDWSGQLAVLGQPPEDDASWQDVVRGWFERYLLGRPHQAMSAMILQDTQGRKLRRTVRTEVTFSADAGRYLDWYLGTGEPRGKAGGYGLQGGGALFVEQITGSPSNVIGLPLRETWDMLDELGLGDANVPG</sequence>
<dbReference type="AlphaFoldDB" id="A0A517YZX0"/>
<comment type="catalytic activity">
    <reaction evidence="4">
        <text>UTP + H2O = UMP + diphosphate + H(+)</text>
        <dbReference type="Rhea" id="RHEA:29395"/>
        <dbReference type="ChEBI" id="CHEBI:15377"/>
        <dbReference type="ChEBI" id="CHEBI:15378"/>
        <dbReference type="ChEBI" id="CHEBI:33019"/>
        <dbReference type="ChEBI" id="CHEBI:46398"/>
        <dbReference type="ChEBI" id="CHEBI:57865"/>
        <dbReference type="EC" id="3.6.1.9"/>
    </reaction>
</comment>
<comment type="similarity">
    <text evidence="4">Belongs to the Maf family. YhdE subfamily.</text>
</comment>
<comment type="subcellular location">
    <subcellularLocation>
        <location evidence="4">Cytoplasm</location>
    </subcellularLocation>
</comment>
<dbReference type="SUPFAM" id="SSF52972">
    <property type="entry name" value="ITPase-like"/>
    <property type="match status" value="1"/>
</dbReference>
<dbReference type="Gene3D" id="3.90.950.10">
    <property type="match status" value="1"/>
</dbReference>
<dbReference type="EC" id="3.6.1.9" evidence="4"/>
<dbReference type="PIRSF" id="PIRSF006305">
    <property type="entry name" value="Maf"/>
    <property type="match status" value="1"/>
</dbReference>
<name>A0A517YZX0_9PLAN</name>
<dbReference type="GO" id="GO:0005737">
    <property type="term" value="C:cytoplasm"/>
    <property type="evidence" value="ECO:0007669"/>
    <property type="project" value="UniProtKB-SubCell"/>
</dbReference>
<dbReference type="Proteomes" id="UP000320496">
    <property type="component" value="Chromosome"/>
</dbReference>
<comment type="catalytic activity">
    <reaction evidence="4">
        <text>dTTP + H2O = dTMP + diphosphate + H(+)</text>
        <dbReference type="Rhea" id="RHEA:28534"/>
        <dbReference type="ChEBI" id="CHEBI:15377"/>
        <dbReference type="ChEBI" id="CHEBI:15378"/>
        <dbReference type="ChEBI" id="CHEBI:33019"/>
        <dbReference type="ChEBI" id="CHEBI:37568"/>
        <dbReference type="ChEBI" id="CHEBI:63528"/>
        <dbReference type="EC" id="3.6.1.9"/>
    </reaction>
</comment>
<comment type="cofactor">
    <cofactor evidence="1 4">
        <name>a divalent metal cation</name>
        <dbReference type="ChEBI" id="CHEBI:60240"/>
    </cofactor>
</comment>
<feature type="site" description="Important for substrate specificity" evidence="4">
    <location>
        <position position="97"/>
    </location>
</feature>
<dbReference type="HAMAP" id="MF_00528">
    <property type="entry name" value="Maf"/>
    <property type="match status" value="1"/>
</dbReference>
<dbReference type="EMBL" id="CP036275">
    <property type="protein sequence ID" value="QDU35739.1"/>
    <property type="molecule type" value="Genomic_DNA"/>
</dbReference>
<dbReference type="PANTHER" id="PTHR43213">
    <property type="entry name" value="BIFUNCTIONAL DTTP/UTP PYROPHOSPHATASE/METHYLTRANSFERASE PROTEIN-RELATED"/>
    <property type="match status" value="1"/>
</dbReference>
<evidence type="ECO:0000313" key="6">
    <source>
        <dbReference type="Proteomes" id="UP000320496"/>
    </source>
</evidence>
<keyword evidence="2 4" id="KW-0378">Hydrolase</keyword>
<dbReference type="KEGG" id="mri:Mal4_00210"/>
<accession>A0A517YZX0</accession>
<reference evidence="5 6" key="1">
    <citation type="submission" date="2019-02" db="EMBL/GenBank/DDBJ databases">
        <title>Deep-cultivation of Planctomycetes and their phenomic and genomic characterization uncovers novel biology.</title>
        <authorList>
            <person name="Wiegand S."/>
            <person name="Jogler M."/>
            <person name="Boedeker C."/>
            <person name="Pinto D."/>
            <person name="Vollmers J."/>
            <person name="Rivas-Marin E."/>
            <person name="Kohn T."/>
            <person name="Peeters S.H."/>
            <person name="Heuer A."/>
            <person name="Rast P."/>
            <person name="Oberbeckmann S."/>
            <person name="Bunk B."/>
            <person name="Jeske O."/>
            <person name="Meyerdierks A."/>
            <person name="Storesund J.E."/>
            <person name="Kallscheuer N."/>
            <person name="Luecker S."/>
            <person name="Lage O.M."/>
            <person name="Pohl T."/>
            <person name="Merkel B.J."/>
            <person name="Hornburger P."/>
            <person name="Mueller R.-W."/>
            <person name="Bruemmer F."/>
            <person name="Labrenz M."/>
            <person name="Spormann A.M."/>
            <person name="Op den Camp H."/>
            <person name="Overmann J."/>
            <person name="Amann R."/>
            <person name="Jetten M.S.M."/>
            <person name="Mascher T."/>
            <person name="Medema M.H."/>
            <person name="Devos D.P."/>
            <person name="Kaster A.-K."/>
            <person name="Ovreas L."/>
            <person name="Rohde M."/>
            <person name="Galperin M.Y."/>
            <person name="Jogler C."/>
        </authorList>
    </citation>
    <scope>NUCLEOTIDE SEQUENCE [LARGE SCALE GENOMIC DNA]</scope>
    <source>
        <strain evidence="5 6">Mal4</strain>
    </source>
</reference>
<protein>
    <recommendedName>
        <fullName evidence="4">dTTP/UTP pyrophosphatase</fullName>
        <shortName evidence="4">dTTPase/UTPase</shortName>
        <ecNumber evidence="4">3.6.1.9</ecNumber>
    </recommendedName>
    <alternativeName>
        <fullName evidence="4">Nucleoside triphosphate pyrophosphatase</fullName>
    </alternativeName>
    <alternativeName>
        <fullName evidence="4">Nucleotide pyrophosphatase</fullName>
        <shortName evidence="4">Nucleotide PPase</shortName>
    </alternativeName>
</protein>
<keyword evidence="3 4" id="KW-0546">Nucleotide metabolism</keyword>
<gene>
    <name evidence="5" type="primary">yhdE</name>
    <name evidence="5" type="ORF">Mal4_00210</name>
</gene>
<comment type="caution">
    <text evidence="4">Lacks conserved residue(s) required for the propagation of feature annotation.</text>
</comment>
<dbReference type="Pfam" id="PF02545">
    <property type="entry name" value="Maf"/>
    <property type="match status" value="1"/>
</dbReference>
<evidence type="ECO:0000256" key="3">
    <source>
        <dbReference type="ARBA" id="ARBA00023080"/>
    </source>
</evidence>
<dbReference type="GO" id="GO:0036221">
    <property type="term" value="F:UTP diphosphatase activity"/>
    <property type="evidence" value="ECO:0007669"/>
    <property type="project" value="RHEA"/>
</dbReference>
<keyword evidence="6" id="KW-1185">Reference proteome</keyword>
<dbReference type="GO" id="GO:0036218">
    <property type="term" value="F:dTTP diphosphatase activity"/>
    <property type="evidence" value="ECO:0007669"/>
    <property type="project" value="RHEA"/>
</dbReference>
<dbReference type="InterPro" id="IPR029001">
    <property type="entry name" value="ITPase-like_fam"/>
</dbReference>
<dbReference type="PANTHER" id="PTHR43213:SF5">
    <property type="entry name" value="BIFUNCTIONAL DTTP_UTP PYROPHOSPHATASE_METHYLTRANSFERASE PROTEIN-RELATED"/>
    <property type="match status" value="1"/>
</dbReference>
<evidence type="ECO:0000256" key="1">
    <source>
        <dbReference type="ARBA" id="ARBA00001968"/>
    </source>
</evidence>
<keyword evidence="4" id="KW-0963">Cytoplasm</keyword>
<dbReference type="GO" id="GO:0009117">
    <property type="term" value="P:nucleotide metabolic process"/>
    <property type="evidence" value="ECO:0007669"/>
    <property type="project" value="UniProtKB-KW"/>
</dbReference>
<feature type="site" description="Important for substrate specificity" evidence="4">
    <location>
        <position position="20"/>
    </location>
</feature>
<evidence type="ECO:0000313" key="5">
    <source>
        <dbReference type="EMBL" id="QDU35739.1"/>
    </source>
</evidence>
<evidence type="ECO:0000256" key="4">
    <source>
        <dbReference type="HAMAP-Rule" id="MF_00528"/>
    </source>
</evidence>